<name>A0ABR9VL52_9CYAN</name>
<accession>A0ABR9VL52</accession>
<comment type="caution">
    <text evidence="1">The sequence shown here is derived from an EMBL/GenBank/DDBJ whole genome shotgun (WGS) entry which is preliminary data.</text>
</comment>
<dbReference type="RefSeq" id="WP_193943723.1">
    <property type="nucleotide sequence ID" value="NZ_JADEWB010000143.1"/>
</dbReference>
<keyword evidence="2" id="KW-1185">Reference proteome</keyword>
<evidence type="ECO:0000313" key="2">
    <source>
        <dbReference type="Proteomes" id="UP000606776"/>
    </source>
</evidence>
<evidence type="ECO:0000313" key="1">
    <source>
        <dbReference type="EMBL" id="MBE9238125.1"/>
    </source>
</evidence>
<organism evidence="1 2">
    <name type="scientific">Sphaerospermopsis aphanizomenoides LEGE 00250</name>
    <dbReference type="NCBI Taxonomy" id="2777972"/>
    <lineage>
        <taxon>Bacteria</taxon>
        <taxon>Bacillati</taxon>
        <taxon>Cyanobacteriota</taxon>
        <taxon>Cyanophyceae</taxon>
        <taxon>Nostocales</taxon>
        <taxon>Aphanizomenonaceae</taxon>
        <taxon>Sphaerospermopsis</taxon>
        <taxon>Sphaerospermopsis aphanizomenoides</taxon>
    </lineage>
</organism>
<protein>
    <submittedName>
        <fullName evidence="1">Uncharacterized protein</fullName>
    </submittedName>
</protein>
<gene>
    <name evidence="1" type="ORF">IQ227_19365</name>
</gene>
<proteinExistence type="predicted"/>
<dbReference type="EMBL" id="JADEWB010000143">
    <property type="protein sequence ID" value="MBE9238125.1"/>
    <property type="molecule type" value="Genomic_DNA"/>
</dbReference>
<dbReference type="Proteomes" id="UP000606776">
    <property type="component" value="Unassembled WGS sequence"/>
</dbReference>
<reference evidence="1 2" key="1">
    <citation type="submission" date="2020-10" db="EMBL/GenBank/DDBJ databases">
        <authorList>
            <person name="Castelo-Branco R."/>
            <person name="Eusebio N."/>
            <person name="Adriana R."/>
            <person name="Vieira A."/>
            <person name="Brugerolle De Fraissinette N."/>
            <person name="Rezende De Castro R."/>
            <person name="Schneider M.P."/>
            <person name="Vasconcelos V."/>
            <person name="Leao P.N."/>
        </authorList>
    </citation>
    <scope>NUCLEOTIDE SEQUENCE [LARGE SCALE GENOMIC DNA]</scope>
    <source>
        <strain evidence="1 2">LEGE 00250</strain>
    </source>
</reference>
<sequence length="67" mass="7794">MVKKELWFIAEGEDGSNYWVRKKGRSIYISGPNGHEHLCHASITNQDKVKSEIFHVFHTKVVKIKQL</sequence>